<keyword evidence="4" id="KW-1185">Reference proteome</keyword>
<evidence type="ECO:0000313" key="3">
    <source>
        <dbReference type="EMBL" id="RJG07566.1"/>
    </source>
</evidence>
<proteinExistence type="predicted"/>
<dbReference type="Pfam" id="PF13358">
    <property type="entry name" value="DDE_3"/>
    <property type="match status" value="1"/>
</dbReference>
<dbReference type="OrthoDB" id="2375382at2"/>
<dbReference type="InterPro" id="IPR038717">
    <property type="entry name" value="Tc1-like_DDE_dom"/>
</dbReference>
<protein>
    <submittedName>
        <fullName evidence="2">IS630 family transposase</fullName>
    </submittedName>
</protein>
<gene>
    <name evidence="2" type="ORF">D3870_06205</name>
    <name evidence="3" type="ORF">D3870_17610</name>
</gene>
<evidence type="ECO:0000259" key="1">
    <source>
        <dbReference type="Pfam" id="PF13358"/>
    </source>
</evidence>
<evidence type="ECO:0000313" key="2">
    <source>
        <dbReference type="EMBL" id="RJG05664.1"/>
    </source>
</evidence>
<dbReference type="EMBL" id="QYUN01000002">
    <property type="protein sequence ID" value="RJG07566.1"/>
    <property type="molecule type" value="Genomic_DNA"/>
</dbReference>
<comment type="caution">
    <text evidence="2">The sequence shown here is derived from an EMBL/GenBank/DDBJ whole genome shotgun (WGS) entry which is preliminary data.</text>
</comment>
<evidence type="ECO:0000313" key="4">
    <source>
        <dbReference type="Proteomes" id="UP000285190"/>
    </source>
</evidence>
<organism evidence="2 4">
    <name type="scientific">Noviherbaspirillum cavernae</name>
    <dbReference type="NCBI Taxonomy" id="2320862"/>
    <lineage>
        <taxon>Bacteria</taxon>
        <taxon>Pseudomonadati</taxon>
        <taxon>Pseudomonadota</taxon>
        <taxon>Betaproteobacteria</taxon>
        <taxon>Burkholderiales</taxon>
        <taxon>Oxalobacteraceae</taxon>
        <taxon>Noviherbaspirillum</taxon>
    </lineage>
</organism>
<sequence>MKPWLKQQWCIAPHADAEFACQMEQVLEVYRRPYDPAHPVVCMDEQPRQLIEEVRPPLPMQPGQPEKVDYEYIRHGMCCVWMFVEPLGGWRDATATAQKTSIAWAQQVRALVDAPRHAQAERITLVCDNLNTHRLASLYQAFEAPEAMRIARRLELVYTPKHGSWLNMAESELSVLTRQCLRDRIGDMRLIAARAQTWAQQRNQDQTGIDWQFRTEDARIKLKYLYPKFLD</sequence>
<dbReference type="AlphaFoldDB" id="A0A418WZI9"/>
<name>A0A418WZI9_9BURK</name>
<dbReference type="NCBIfam" id="NF033545">
    <property type="entry name" value="transpos_IS630"/>
    <property type="match status" value="1"/>
</dbReference>
<dbReference type="RefSeq" id="WP_119737561.1">
    <property type="nucleotide sequence ID" value="NZ_QYUN01000002.1"/>
</dbReference>
<dbReference type="Proteomes" id="UP000285190">
    <property type="component" value="Unassembled WGS sequence"/>
</dbReference>
<reference evidence="2 4" key="1">
    <citation type="submission" date="2018-09" db="EMBL/GenBank/DDBJ databases">
        <authorList>
            <person name="Zhu H."/>
        </authorList>
    </citation>
    <scope>NUCLEOTIDE SEQUENCE [LARGE SCALE GENOMIC DNA]</scope>
    <source>
        <strain evidence="2 4">K2R10-39</strain>
    </source>
</reference>
<dbReference type="EMBL" id="QYUN01000002">
    <property type="protein sequence ID" value="RJG05664.1"/>
    <property type="molecule type" value="Genomic_DNA"/>
</dbReference>
<feature type="domain" description="Tc1-like transposase DDE" evidence="1">
    <location>
        <begin position="39"/>
        <end position="185"/>
    </location>
</feature>
<accession>A0A418WZI9</accession>
<dbReference type="InterPro" id="IPR047655">
    <property type="entry name" value="Transpos_IS630-like"/>
</dbReference>